<name>A0A8J7QER4_9BACT</name>
<comment type="caution">
    <text evidence="1">The sequence shown here is derived from an EMBL/GenBank/DDBJ whole genome shotgun (WGS) entry which is preliminary data.</text>
</comment>
<dbReference type="RefSeq" id="WP_207856256.1">
    <property type="nucleotide sequence ID" value="NZ_JAFREP010000001.1"/>
</dbReference>
<evidence type="ECO:0000313" key="1">
    <source>
        <dbReference type="EMBL" id="MBO1317020.1"/>
    </source>
</evidence>
<dbReference type="Proteomes" id="UP000664417">
    <property type="component" value="Unassembled WGS sequence"/>
</dbReference>
<proteinExistence type="predicted"/>
<sequence>MRTSPFAFRPNQMLAALARLEKRWPLDADPKPANLPYLFQVLATMQPKAIPHFAAKLTAKELRLLGEAYRQAPGHRVLTMICLTFAHRDDPRLGEVLYHLYHHLPERREIEWLAADLTKLHCQERVRGAHLWLYRHLFEQPELEILPYMTRGLTDGTLSFEAVFGRDQHKTPLLGGVMQWLFKKGNPVLASLKPHSAAQMVAPFIDAGEGGPVANYLNFYPTEQQPYALIVRIAATFGPPDDQSVPFYRQVEPGRLWAFRRLLYKDEIFKSSLLDLAKQDFWERWIHRCQLWREQKGRLEILIRPFWVVMDQGRTRVFQADQREVEVEQLRHDMRWVESMEALLSKYIKWGLDG</sequence>
<keyword evidence="2" id="KW-1185">Reference proteome</keyword>
<gene>
    <name evidence="1" type="ORF">J3U88_01015</name>
</gene>
<organism evidence="1 2">
    <name type="scientific">Acanthopleuribacter pedis</name>
    <dbReference type="NCBI Taxonomy" id="442870"/>
    <lineage>
        <taxon>Bacteria</taxon>
        <taxon>Pseudomonadati</taxon>
        <taxon>Acidobacteriota</taxon>
        <taxon>Holophagae</taxon>
        <taxon>Acanthopleuribacterales</taxon>
        <taxon>Acanthopleuribacteraceae</taxon>
        <taxon>Acanthopleuribacter</taxon>
    </lineage>
</organism>
<evidence type="ECO:0000313" key="2">
    <source>
        <dbReference type="Proteomes" id="UP000664417"/>
    </source>
</evidence>
<dbReference type="EMBL" id="JAFREP010000001">
    <property type="protein sequence ID" value="MBO1317020.1"/>
    <property type="molecule type" value="Genomic_DNA"/>
</dbReference>
<reference evidence="1" key="1">
    <citation type="submission" date="2021-03" db="EMBL/GenBank/DDBJ databases">
        <authorList>
            <person name="Wang G."/>
        </authorList>
    </citation>
    <scope>NUCLEOTIDE SEQUENCE</scope>
    <source>
        <strain evidence="1">KCTC 12899</strain>
    </source>
</reference>
<protein>
    <submittedName>
        <fullName evidence="1">Uncharacterized protein</fullName>
    </submittedName>
</protein>
<dbReference type="AlphaFoldDB" id="A0A8J7QER4"/>
<accession>A0A8J7QER4</accession>